<dbReference type="EMBL" id="PGTK01000001">
    <property type="protein sequence ID" value="PJF32307.1"/>
    <property type="molecule type" value="Genomic_DNA"/>
</dbReference>
<evidence type="ECO:0000256" key="1">
    <source>
        <dbReference type="ARBA" id="ARBA00005005"/>
    </source>
</evidence>
<evidence type="ECO:0000259" key="9">
    <source>
        <dbReference type="Pfam" id="PF00725"/>
    </source>
</evidence>
<dbReference type="Pfam" id="PF00378">
    <property type="entry name" value="ECH_1"/>
    <property type="match status" value="1"/>
</dbReference>
<accession>A0A2M8P432</accession>
<dbReference type="InterPro" id="IPR006108">
    <property type="entry name" value="3HC_DH_C"/>
</dbReference>
<evidence type="ECO:0000313" key="12">
    <source>
        <dbReference type="Proteomes" id="UP000228921"/>
    </source>
</evidence>
<keyword evidence="5" id="KW-0560">Oxidoreductase</keyword>
<organism evidence="11 12">
    <name type="scientific">Candidatus Thermofonsia Clade 1 bacterium</name>
    <dbReference type="NCBI Taxonomy" id="2364210"/>
    <lineage>
        <taxon>Bacteria</taxon>
        <taxon>Bacillati</taxon>
        <taxon>Chloroflexota</taxon>
        <taxon>Candidatus Thermofontia</taxon>
        <taxon>Candidatus Thermofonsia Clade 1</taxon>
    </lineage>
</organism>
<dbReference type="PANTHER" id="PTHR48075">
    <property type="entry name" value="3-HYDROXYACYL-COA DEHYDROGENASE FAMILY PROTEIN"/>
    <property type="match status" value="1"/>
</dbReference>
<dbReference type="UniPathway" id="UPA00659"/>
<keyword evidence="7" id="KW-0443">Lipid metabolism</keyword>
<sequence>MSYTIRKVGVIGSGTMGGGIATLLAGVGIPVVLLDIAAKDTQAGDPPAKRNAIAIENIERLKKSRIPAIFHPNDLERISIGNLDDDLSRLADCDWVIEVVVEKLPIKQALMEKLEAVCKPSAIISTNTSGLSINAIAEARSEAFKRRFLGTHFFNPPRHLKLLEIIPGAHTDPALVQFMARFATDILGKGVVICKDTPNFIANRFISIAGGFGMNYAYDHGYTVEEIDLLTGPLIGRPKSGTFRLADVVGVDVLAYVAQNLYPAIPNDPQREVLRHEGITRVTEFLMQNNFLGDKAGQGFYKKVEQNGQREFWALNLRTLEYEPPQKVRFESVDKHRKTPDTGARIKALIAETDRAGTYLWHLHAFYLSYAAAMLGEIADDIPSIDNANKWGFNHELGPFEIWDAIGVRESAARMKADGYSVPVWVDDMLAAGCETFYQRDSSGAVTGVYDPQRRAYDAVLPDKNIVMLHQLRSAGKVVEENSSAALYDMGDGVCLVEFRTKANALDNDIFALIQRALERMDRGEFDGMVIGNQGEYFSAGANLFIMAMAAQNKQFAEIEQMITGGQQLMQTMRYFHKPIVTAPFGVTVGGGAEITMTGARVVAHAELYIGLVEVGVGLIPAWCGTKEMVKRIITPAMQVQNADPLPPLQKAFEQLALAKTSNSAMEAREMGFLRSVDRIVMDRSRLLAEAKRTVLELLAGGYVPTPPHKLYAAGRDAKAALHMAIYQMHQGKYASDHDAKLARHLAHILCGGDLSAPTWVDEQLFLDLEREAILSLLGEQKTLDRIQHMLTTGKPLRN</sequence>
<evidence type="ECO:0000256" key="6">
    <source>
        <dbReference type="ARBA" id="ARBA00023027"/>
    </source>
</evidence>
<evidence type="ECO:0000256" key="4">
    <source>
        <dbReference type="ARBA" id="ARBA00022963"/>
    </source>
</evidence>
<dbReference type="GO" id="GO:0003857">
    <property type="term" value="F:(3S)-3-hydroxyacyl-CoA dehydrogenase (NAD+) activity"/>
    <property type="evidence" value="ECO:0007669"/>
    <property type="project" value="UniProtKB-EC"/>
</dbReference>
<feature type="domain" description="3-hydroxyacyl-CoA dehydrogenase NAD binding" evidence="10">
    <location>
        <begin position="7"/>
        <end position="197"/>
    </location>
</feature>
<name>A0A2M8P432_9CHLR</name>
<dbReference type="InterPro" id="IPR029045">
    <property type="entry name" value="ClpP/crotonase-like_dom_sf"/>
</dbReference>
<evidence type="ECO:0000256" key="5">
    <source>
        <dbReference type="ARBA" id="ARBA00023002"/>
    </source>
</evidence>
<dbReference type="PANTHER" id="PTHR48075:SF7">
    <property type="entry name" value="3-HYDROXYACYL-COA DEHYDROGENASE-RELATED"/>
    <property type="match status" value="1"/>
</dbReference>
<proteinExistence type="inferred from homology"/>
<gene>
    <name evidence="11" type="ORF">CUN51_01375</name>
</gene>
<dbReference type="InterPro" id="IPR008927">
    <property type="entry name" value="6-PGluconate_DH-like_C_sf"/>
</dbReference>
<evidence type="ECO:0000256" key="2">
    <source>
        <dbReference type="ARBA" id="ARBA00009463"/>
    </source>
</evidence>
<dbReference type="SUPFAM" id="SSF52096">
    <property type="entry name" value="ClpP/crotonase"/>
    <property type="match status" value="1"/>
</dbReference>
<reference evidence="11 12" key="1">
    <citation type="submission" date="2017-11" db="EMBL/GenBank/DDBJ databases">
        <title>Evolution of Phototrophy in the Chloroflexi Phylum Driven by Horizontal Gene Transfer.</title>
        <authorList>
            <person name="Ward L.M."/>
            <person name="Hemp J."/>
            <person name="Shih P.M."/>
            <person name="Mcglynn S.E."/>
            <person name="Fischer W."/>
        </authorList>
    </citation>
    <scope>NUCLEOTIDE SEQUENCE [LARGE SCALE GENOMIC DNA]</scope>
    <source>
        <strain evidence="11">CP2_2F</strain>
    </source>
</reference>
<dbReference type="GO" id="GO:0006635">
    <property type="term" value="P:fatty acid beta-oxidation"/>
    <property type="evidence" value="ECO:0007669"/>
    <property type="project" value="UniProtKB-UniPathway"/>
</dbReference>
<dbReference type="AlphaFoldDB" id="A0A2M8P432"/>
<protein>
    <submittedName>
        <fullName evidence="11">3-hydroxyacyl-CoA dehydrogenase</fullName>
    </submittedName>
</protein>
<evidence type="ECO:0000256" key="7">
    <source>
        <dbReference type="ARBA" id="ARBA00023098"/>
    </source>
</evidence>
<dbReference type="Gene3D" id="3.40.50.720">
    <property type="entry name" value="NAD(P)-binding Rossmann-like Domain"/>
    <property type="match status" value="1"/>
</dbReference>
<dbReference type="Gene3D" id="1.10.1040.50">
    <property type="match status" value="1"/>
</dbReference>
<keyword evidence="4" id="KW-0442">Lipid degradation</keyword>
<comment type="caution">
    <text evidence="11">The sequence shown here is derived from an EMBL/GenBank/DDBJ whole genome shotgun (WGS) entry which is preliminary data.</text>
</comment>
<comment type="pathway">
    <text evidence="1">Lipid metabolism; fatty acid beta-oxidation.</text>
</comment>
<dbReference type="CDD" id="cd06558">
    <property type="entry name" value="crotonase-like"/>
    <property type="match status" value="1"/>
</dbReference>
<dbReference type="InterPro" id="IPR036291">
    <property type="entry name" value="NAD(P)-bd_dom_sf"/>
</dbReference>
<dbReference type="InterPro" id="IPR006176">
    <property type="entry name" value="3-OHacyl-CoA_DH_NAD-bd"/>
</dbReference>
<dbReference type="Gene3D" id="3.90.226.10">
    <property type="entry name" value="2-enoyl-CoA Hydratase, Chain A, domain 1"/>
    <property type="match status" value="1"/>
</dbReference>
<dbReference type="InterPro" id="IPR001753">
    <property type="entry name" value="Enoyl-CoA_hydra/iso"/>
</dbReference>
<comment type="similarity">
    <text evidence="2">Belongs to the 3-hydroxyacyl-CoA dehydrogenase family.</text>
</comment>
<dbReference type="Pfam" id="PF00725">
    <property type="entry name" value="3HCDH"/>
    <property type="match status" value="1"/>
</dbReference>
<comment type="catalytic activity">
    <reaction evidence="8">
        <text>a (3S)-3-hydroxyacyl-CoA + NAD(+) = a 3-oxoacyl-CoA + NADH + H(+)</text>
        <dbReference type="Rhea" id="RHEA:22432"/>
        <dbReference type="ChEBI" id="CHEBI:15378"/>
        <dbReference type="ChEBI" id="CHEBI:57318"/>
        <dbReference type="ChEBI" id="CHEBI:57540"/>
        <dbReference type="ChEBI" id="CHEBI:57945"/>
        <dbReference type="ChEBI" id="CHEBI:90726"/>
        <dbReference type="EC" id="1.1.1.35"/>
    </reaction>
</comment>
<keyword evidence="6" id="KW-0520">NAD</keyword>
<dbReference type="SUPFAM" id="SSF51735">
    <property type="entry name" value="NAD(P)-binding Rossmann-fold domains"/>
    <property type="match status" value="1"/>
</dbReference>
<dbReference type="Proteomes" id="UP000228921">
    <property type="component" value="Unassembled WGS sequence"/>
</dbReference>
<feature type="domain" description="3-hydroxyacyl-CoA dehydrogenase C-terminal" evidence="9">
    <location>
        <begin position="200"/>
        <end position="302"/>
    </location>
</feature>
<evidence type="ECO:0000256" key="8">
    <source>
        <dbReference type="ARBA" id="ARBA00049556"/>
    </source>
</evidence>
<dbReference type="GO" id="GO:0070403">
    <property type="term" value="F:NAD+ binding"/>
    <property type="evidence" value="ECO:0007669"/>
    <property type="project" value="InterPro"/>
</dbReference>
<keyword evidence="3" id="KW-0276">Fatty acid metabolism</keyword>
<evidence type="ECO:0000259" key="10">
    <source>
        <dbReference type="Pfam" id="PF02737"/>
    </source>
</evidence>
<dbReference type="SUPFAM" id="SSF48179">
    <property type="entry name" value="6-phosphogluconate dehydrogenase C-terminal domain-like"/>
    <property type="match status" value="2"/>
</dbReference>
<evidence type="ECO:0000256" key="3">
    <source>
        <dbReference type="ARBA" id="ARBA00022832"/>
    </source>
</evidence>
<evidence type="ECO:0000313" key="11">
    <source>
        <dbReference type="EMBL" id="PJF32307.1"/>
    </source>
</evidence>
<dbReference type="Pfam" id="PF02737">
    <property type="entry name" value="3HCDH_N"/>
    <property type="match status" value="1"/>
</dbReference>